<reference evidence="4" key="1">
    <citation type="submission" date="2016-04" db="EMBL/GenBank/DDBJ databases">
        <authorList>
            <person name="Guldener U."/>
            <person name="Guldener U."/>
        </authorList>
    </citation>
    <scope>NUCLEOTIDE SEQUENCE [LARGE SCALE GENOMIC DNA]</scope>
    <source>
        <strain evidence="4">UB2112</strain>
    </source>
</reference>
<proteinExistence type="predicted"/>
<feature type="domain" description="Retroviral polymerase SH3-like" evidence="2">
    <location>
        <begin position="74"/>
        <end position="147"/>
    </location>
</feature>
<dbReference type="GO" id="GO:0003676">
    <property type="term" value="F:nucleic acid binding"/>
    <property type="evidence" value="ECO:0007669"/>
    <property type="project" value="InterPro"/>
</dbReference>
<dbReference type="Proteomes" id="UP000179920">
    <property type="component" value="Chromosome I"/>
</dbReference>
<dbReference type="InterPro" id="IPR036397">
    <property type="entry name" value="RNaseH_sf"/>
</dbReference>
<name>A0A1K0FVX7_9BASI</name>
<gene>
    <name evidence="3" type="ORF">UBRO_20160</name>
</gene>
<organism evidence="3 4">
    <name type="scientific">Ustilago bromivora</name>
    <dbReference type="NCBI Taxonomy" id="307758"/>
    <lineage>
        <taxon>Eukaryota</taxon>
        <taxon>Fungi</taxon>
        <taxon>Dikarya</taxon>
        <taxon>Basidiomycota</taxon>
        <taxon>Ustilaginomycotina</taxon>
        <taxon>Ustilaginomycetes</taxon>
        <taxon>Ustilaginales</taxon>
        <taxon>Ustilaginaceae</taxon>
        <taxon>Ustilago</taxon>
    </lineage>
</organism>
<dbReference type="InterPro" id="IPR012337">
    <property type="entry name" value="RNaseH-like_sf"/>
</dbReference>
<dbReference type="OrthoDB" id="7691805at2759"/>
<dbReference type="Gene3D" id="3.30.420.10">
    <property type="entry name" value="Ribonuclease H-like superfamily/Ribonuclease H"/>
    <property type="match status" value="1"/>
</dbReference>
<dbReference type="AlphaFoldDB" id="A0A1K0FVX7"/>
<evidence type="ECO:0000313" key="3">
    <source>
        <dbReference type="EMBL" id="SAM63157.1"/>
    </source>
</evidence>
<evidence type="ECO:0000259" key="2">
    <source>
        <dbReference type="Pfam" id="PF25597"/>
    </source>
</evidence>
<dbReference type="SUPFAM" id="SSF53098">
    <property type="entry name" value="Ribonuclease H-like"/>
    <property type="match status" value="1"/>
</dbReference>
<dbReference type="EMBL" id="LT558117">
    <property type="protein sequence ID" value="SAM63157.1"/>
    <property type="molecule type" value="Genomic_DNA"/>
</dbReference>
<dbReference type="Pfam" id="PF25597">
    <property type="entry name" value="SH3_retrovirus"/>
    <property type="match status" value="1"/>
</dbReference>
<sequence>MNNAFAECAIQMVQKITSCMLFDTNIGKRWWPFAISQVAYIHNQLTRTTRDGKTPFETFYGKVPELRHVCRFSCTAYVILRGNTRTTWLRENPVISKHLHPRALRSTYLGYLDTTCAIKGHRVWLPELDCIVIVKDVRFSEHEHLSVNPPPFHVPVLSDENELLKSYSWLPSGDPLANSDDENITTSSLQHFSWQQGAQPPDNIASDPDPYPEWDHMMSDICDAGEIIINMDAIHAVLNVRLDDATAEGGTDTNPEVSTDTSQLGSPQFDLYNEYTLSTPKSPSSESPDPLGMLSFMTFATSCAIKPATKTLGHYLDQIAFATIVMNRVALTASSQQLCSADSILLEPSSLSDAQKRDDWVKWKEAMNIEMDSMQKMDVFELIDLPTDGKLIGV</sequence>
<dbReference type="InterPro" id="IPR057670">
    <property type="entry name" value="SH3_retrovirus"/>
</dbReference>
<feature type="region of interest" description="Disordered" evidence="1">
    <location>
        <begin position="247"/>
        <end position="267"/>
    </location>
</feature>
<feature type="compositionally biased region" description="Polar residues" evidence="1">
    <location>
        <begin position="251"/>
        <end position="266"/>
    </location>
</feature>
<evidence type="ECO:0000313" key="4">
    <source>
        <dbReference type="Proteomes" id="UP000179920"/>
    </source>
</evidence>
<accession>A0A1K0FVX7</accession>
<feature type="region of interest" description="Disordered" evidence="1">
    <location>
        <begin position="192"/>
        <end position="211"/>
    </location>
</feature>
<protein>
    <recommendedName>
        <fullName evidence="2">Retroviral polymerase SH3-like domain-containing protein</fullName>
    </recommendedName>
</protein>
<evidence type="ECO:0000256" key="1">
    <source>
        <dbReference type="SAM" id="MobiDB-lite"/>
    </source>
</evidence>